<dbReference type="OrthoDB" id="7357196at2759"/>
<feature type="domain" description="C-type lectin" evidence="3">
    <location>
        <begin position="174"/>
        <end position="286"/>
    </location>
</feature>
<feature type="non-terminal residue" evidence="4">
    <location>
        <position position="1"/>
    </location>
</feature>
<feature type="region of interest" description="Disordered" evidence="2">
    <location>
        <begin position="121"/>
        <end position="146"/>
    </location>
</feature>
<feature type="compositionally biased region" description="Low complexity" evidence="2">
    <location>
        <begin position="125"/>
        <end position="146"/>
    </location>
</feature>
<dbReference type="PROSITE" id="PS00615">
    <property type="entry name" value="C_TYPE_LECTIN_1"/>
    <property type="match status" value="1"/>
</dbReference>
<protein>
    <recommendedName>
        <fullName evidence="3">C-type lectin domain-containing protein</fullName>
    </recommendedName>
</protein>
<keyword evidence="1" id="KW-1015">Disulfide bond</keyword>
<gene>
    <name evidence="4" type="ORF">CLODIP_2_CD05875</name>
</gene>
<sequence>TSGVFLSTLTILEKTTSAEIVTSDYVTGTEEIKNLSDDFDFSKNDEETQETTKATDLPTETPEIGTAAGGSDVTSAAATEFSETSAPPNSIDTVDVTTASEVIETSTLPTTISSTTKFDMSLWRTGTNPPSSSTTAPETSTLPTTISSTTKFDMSLWRRGTKPPSSSTTAPEVSWEQNAAECCRIGMQPLDLETPDVTCMKSIIFNDQYRRRISRFYWTYGLRKSPAEKIYYWCSTKNVIKKNWASSEPNYLQKSENCVMVETFKAGKSVSLYDTKCGSLSVFACQGPIIPRRCSSPVCPNMPCVKQENLFKTLADNVTKYLSEPNKSGILVRNGSRTLIISHPDDSRTFADSLAACCAIGMKLISLHLDLTYPILEGAFYNASIASGKFWTSATDQGCKKTYGFCSANRLLRDNARWGKGQPDLLIEEGTCLAVTAPDGLLHDEICSEKMRYARVHAPSFFNEIEIECAREYNLTAIEVRALYNTTADELREKCFIKCYGEGTGLIQDKIFAFFQDFTTDNSHKLLDMYTTLDYCTNVTKGMDLCDKCSELLTCGQENSPKYFGELVETMEISIADEPLLYLEPEKGVCPEIDCIVNAQKKAMVTSYWENMFYSTGVVNYKKSFKCNRKFFTYSNLGLKNYVGNMRYCCSLGMQLVTIDTKEKFDCMIKNKITLKEDAGVFFMVAASRLGRLDRPSWCLSNKEFNLSFAEDLMSNDTLETNFGVALTFDEPYRMKAVQFTNSGICESSLDN</sequence>
<dbReference type="GO" id="GO:0005549">
    <property type="term" value="F:odorant binding"/>
    <property type="evidence" value="ECO:0007669"/>
    <property type="project" value="InterPro"/>
</dbReference>
<dbReference type="InterPro" id="IPR016186">
    <property type="entry name" value="C-type_lectin-like/link_sf"/>
</dbReference>
<evidence type="ECO:0000313" key="5">
    <source>
        <dbReference type="Proteomes" id="UP000494165"/>
    </source>
</evidence>
<feature type="compositionally biased region" description="Low complexity" evidence="2">
    <location>
        <begin position="74"/>
        <end position="86"/>
    </location>
</feature>
<dbReference type="InterPro" id="IPR018378">
    <property type="entry name" value="C-type_lectin_CS"/>
</dbReference>
<keyword evidence="5" id="KW-1185">Reference proteome</keyword>
<evidence type="ECO:0000313" key="4">
    <source>
        <dbReference type="EMBL" id="CAB3384098.1"/>
    </source>
</evidence>
<comment type="caution">
    <text evidence="4">The sequence shown here is derived from an EMBL/GenBank/DDBJ whole genome shotgun (WGS) entry which is preliminary data.</text>
</comment>
<name>A0A8S1DV14_9INSE</name>
<dbReference type="Proteomes" id="UP000494165">
    <property type="component" value="Unassembled WGS sequence"/>
</dbReference>
<evidence type="ECO:0000256" key="1">
    <source>
        <dbReference type="ARBA" id="ARBA00023157"/>
    </source>
</evidence>
<feature type="region of interest" description="Disordered" evidence="2">
    <location>
        <begin position="37"/>
        <end position="92"/>
    </location>
</feature>
<dbReference type="InterPro" id="IPR016187">
    <property type="entry name" value="CTDL_fold"/>
</dbReference>
<proteinExistence type="predicted"/>
<dbReference type="InterPro" id="IPR006170">
    <property type="entry name" value="PBP/GOBP"/>
</dbReference>
<reference evidence="4 5" key="1">
    <citation type="submission" date="2020-04" db="EMBL/GenBank/DDBJ databases">
        <authorList>
            <person name="Alioto T."/>
            <person name="Alioto T."/>
            <person name="Gomez Garrido J."/>
        </authorList>
    </citation>
    <scope>NUCLEOTIDE SEQUENCE [LARGE SCALE GENOMIC DNA]</scope>
</reference>
<dbReference type="EMBL" id="CADEPI010000337">
    <property type="protein sequence ID" value="CAB3384098.1"/>
    <property type="molecule type" value="Genomic_DNA"/>
</dbReference>
<dbReference type="InterPro" id="IPR036728">
    <property type="entry name" value="PBP_GOBP_sf"/>
</dbReference>
<organism evidence="4 5">
    <name type="scientific">Cloeon dipterum</name>
    <dbReference type="NCBI Taxonomy" id="197152"/>
    <lineage>
        <taxon>Eukaryota</taxon>
        <taxon>Metazoa</taxon>
        <taxon>Ecdysozoa</taxon>
        <taxon>Arthropoda</taxon>
        <taxon>Hexapoda</taxon>
        <taxon>Insecta</taxon>
        <taxon>Pterygota</taxon>
        <taxon>Palaeoptera</taxon>
        <taxon>Ephemeroptera</taxon>
        <taxon>Pisciforma</taxon>
        <taxon>Baetidae</taxon>
        <taxon>Cloeon</taxon>
    </lineage>
</organism>
<evidence type="ECO:0000259" key="3">
    <source>
        <dbReference type="PROSITE" id="PS50041"/>
    </source>
</evidence>
<dbReference type="AlphaFoldDB" id="A0A8S1DV14"/>
<accession>A0A8S1DV14</accession>
<dbReference type="SUPFAM" id="SSF56436">
    <property type="entry name" value="C-type lectin-like"/>
    <property type="match status" value="2"/>
</dbReference>
<dbReference type="Gene3D" id="3.10.100.10">
    <property type="entry name" value="Mannose-Binding Protein A, subunit A"/>
    <property type="match status" value="2"/>
</dbReference>
<dbReference type="PROSITE" id="PS50041">
    <property type="entry name" value="C_TYPE_LECTIN_2"/>
    <property type="match status" value="1"/>
</dbReference>
<evidence type="ECO:0000256" key="2">
    <source>
        <dbReference type="SAM" id="MobiDB-lite"/>
    </source>
</evidence>
<feature type="compositionally biased region" description="Basic and acidic residues" evidence="2">
    <location>
        <begin position="37"/>
        <end position="46"/>
    </location>
</feature>
<dbReference type="InterPro" id="IPR001304">
    <property type="entry name" value="C-type_lectin-like"/>
</dbReference>
<dbReference type="SUPFAM" id="SSF47565">
    <property type="entry name" value="Insect pheromone/odorant-binding proteins"/>
    <property type="match status" value="1"/>
</dbReference>
<dbReference type="CDD" id="cd23992">
    <property type="entry name" value="PBP_GOBP"/>
    <property type="match status" value="1"/>
</dbReference>
<dbReference type="Gene3D" id="1.10.238.20">
    <property type="entry name" value="Pheromone/general odorant binding protein domain"/>
    <property type="match status" value="1"/>
</dbReference>
<dbReference type="Pfam" id="PF01395">
    <property type="entry name" value="PBP_GOBP"/>
    <property type="match status" value="1"/>
</dbReference>